<accession>A0A6P1D1D4</accession>
<organism evidence="1 2">
    <name type="scientific">Nocardia cyriacigeorgica</name>
    <dbReference type="NCBI Taxonomy" id="135487"/>
    <lineage>
        <taxon>Bacteria</taxon>
        <taxon>Bacillati</taxon>
        <taxon>Actinomycetota</taxon>
        <taxon>Actinomycetes</taxon>
        <taxon>Mycobacteriales</taxon>
        <taxon>Nocardiaceae</taxon>
        <taxon>Nocardia</taxon>
    </lineage>
</organism>
<dbReference type="EMBL" id="JAAGVB010000075">
    <property type="protein sequence ID" value="NEW36415.1"/>
    <property type="molecule type" value="Genomic_DNA"/>
</dbReference>
<evidence type="ECO:0000313" key="2">
    <source>
        <dbReference type="Proteomes" id="UP000471166"/>
    </source>
</evidence>
<proteinExistence type="predicted"/>
<dbReference type="AlphaFoldDB" id="A0A6P1D1D4"/>
<reference evidence="1 2" key="1">
    <citation type="submission" date="2020-01" db="EMBL/GenBank/DDBJ databases">
        <title>Genetics and antimicrobial susceptibilities of Nocardia species isolated from the soil; a comparison with species isolated from humans.</title>
        <authorList>
            <person name="Carrasco G."/>
            <person name="Monzon S."/>
            <person name="Sansegundo M."/>
            <person name="Garcia E."/>
            <person name="Garrido N."/>
            <person name="Medina M.J."/>
            <person name="Villalon P."/>
            <person name="Ramirez-Arocha A.C."/>
            <person name="Jimenez P."/>
            <person name="Cuesta I."/>
            <person name="Valdezate S."/>
        </authorList>
    </citation>
    <scope>NUCLEOTIDE SEQUENCE [LARGE SCALE GENOMIC DNA]</scope>
    <source>
        <strain evidence="1 2">CNM20110626</strain>
    </source>
</reference>
<evidence type="ECO:0000313" key="1">
    <source>
        <dbReference type="EMBL" id="NEW36415.1"/>
    </source>
</evidence>
<comment type="caution">
    <text evidence="1">The sequence shown here is derived from an EMBL/GenBank/DDBJ whole genome shotgun (WGS) entry which is preliminary data.</text>
</comment>
<gene>
    <name evidence="1" type="ORF">GV791_28210</name>
</gene>
<name>A0A6P1D1D4_9NOCA</name>
<dbReference type="RefSeq" id="WP_163847894.1">
    <property type="nucleotide sequence ID" value="NZ_AP026975.1"/>
</dbReference>
<sequence>MMFENCHTPFEVAYAYRGMGFPVSCTYGRVAVTASRSLGAVVMPPELGTLVRHELEHDHDVTAPVLTYHRPRSDWVFLVGPGSGGALGATARMALHRAGVRVLTTGQQVWLPMTDQPLTWYWIWPPTSVRALPSRTTVLAATRRQILTSQR</sequence>
<dbReference type="Proteomes" id="UP000471166">
    <property type="component" value="Unassembled WGS sequence"/>
</dbReference>
<protein>
    <submittedName>
        <fullName evidence="1">Uncharacterized protein</fullName>
    </submittedName>
</protein>